<keyword evidence="1" id="KW-0812">Transmembrane</keyword>
<dbReference type="EMBL" id="WOWR01000005">
    <property type="protein sequence ID" value="KAF0255778.1"/>
    <property type="molecule type" value="Genomic_DNA"/>
</dbReference>
<proteinExistence type="predicted"/>
<dbReference type="AlphaFoldDB" id="A0A7V8EJ47"/>
<sequence>MTLSLPTFGLETVAIIAAVAFLIGTAVGSAAVVTSQQWKQRRLRG</sequence>
<evidence type="ECO:0000313" key="2">
    <source>
        <dbReference type="EMBL" id="KAF0255778.1"/>
    </source>
</evidence>
<comment type="caution">
    <text evidence="2">The sequence shown here is derived from an EMBL/GenBank/DDBJ whole genome shotgun (WGS) entry which is preliminary data.</text>
</comment>
<keyword evidence="1" id="KW-1133">Transmembrane helix</keyword>
<gene>
    <name evidence="2" type="ORF">GN299_06715</name>
</gene>
<dbReference type="Proteomes" id="UP000442695">
    <property type="component" value="Unassembled WGS sequence"/>
</dbReference>
<accession>A0A7V8EJ47</accession>
<keyword evidence="1" id="KW-0472">Membrane</keyword>
<feature type="transmembrane region" description="Helical" evidence="1">
    <location>
        <begin position="12"/>
        <end position="34"/>
    </location>
</feature>
<evidence type="ECO:0000256" key="1">
    <source>
        <dbReference type="SAM" id="Phobius"/>
    </source>
</evidence>
<organism evidence="2 3">
    <name type="scientific">Pseudomonas putida</name>
    <name type="common">Arthrobacter siderocapsulatus</name>
    <dbReference type="NCBI Taxonomy" id="303"/>
    <lineage>
        <taxon>Bacteria</taxon>
        <taxon>Pseudomonadati</taxon>
        <taxon>Pseudomonadota</taxon>
        <taxon>Gammaproteobacteria</taxon>
        <taxon>Pseudomonadales</taxon>
        <taxon>Pseudomonadaceae</taxon>
        <taxon>Pseudomonas</taxon>
    </lineage>
</organism>
<protein>
    <submittedName>
        <fullName evidence="2">Uncharacterized protein</fullName>
    </submittedName>
</protein>
<evidence type="ECO:0000313" key="3">
    <source>
        <dbReference type="Proteomes" id="UP000442695"/>
    </source>
</evidence>
<dbReference type="RefSeq" id="WP_156858672.1">
    <property type="nucleotide sequence ID" value="NZ_WOWR01000005.1"/>
</dbReference>
<reference evidence="2 3" key="1">
    <citation type="submission" date="2019-12" db="EMBL/GenBank/DDBJ databases">
        <authorList>
            <person name="Woiski C."/>
        </authorList>
    </citation>
    <scope>NUCLEOTIDE SEQUENCE [LARGE SCALE GENOMIC DNA]</scope>
    <source>
        <strain evidence="2 3">BOE100</strain>
    </source>
</reference>
<name>A0A7V8EJ47_PSEPU</name>